<evidence type="ECO:0000256" key="1">
    <source>
        <dbReference type="SAM" id="Coils"/>
    </source>
</evidence>
<sequence>MKMQNLKEYIGISIKETGESRRLKIKNTEESYKVLTIPLELCHYNEKNGRISTYISQYLSSGEELQKNDIEAYNKLLEKFIYQSNPNALEKTKKNISLLGQLEPGVILNDGRIIDGNRRFTALRKLKAEGKGDIFFNAILLDQSVGIDAKDIKKLELQLQHGKEKPIDYNPIDNLVDIYQDIIENELFSIEEYSNYVNKSVSDVKKMVKRAVLMNQFLEFINAEKQYYIARDWEFDTILQDILTIIEGQIKGIDVITILENKDDKQDVQEYMRIRDTLFTVALAGRMQKTHDLSRNMRDIGRHVMSSDEKENFLDDLEDQVEDIYEALHEYEQVNLDTLSEVSKENDEAQQEVVQKGQQYIESGRQKDVQTKPVTIMNKVIKDMEKLDMVQLKHMDDETEQEFLTHYNKLEAEMKKIAEALRV</sequence>
<reference evidence="2 3" key="1">
    <citation type="journal article" date="2011" name="Environ. Microbiol.">
        <title>Genome of alkaliphilic Bacillus pseudofirmus OF4 reveals adaptations that support the ability to grow in an external pH range from 7.5 to 11.4.</title>
        <authorList>
            <person name="Janto B."/>
            <person name="Ahmed A."/>
            <person name="Ito M."/>
            <person name="Liu J."/>
            <person name="Hicks D.B."/>
            <person name="Pagni S."/>
            <person name="Fackelmayer O.J."/>
            <person name="Smith T.A."/>
            <person name="Earl J."/>
            <person name="Elbourne L.D."/>
            <person name="Hassan K."/>
            <person name="Paulsen I.T."/>
            <person name="Kolsto A.B."/>
            <person name="Tourasse N.J."/>
            <person name="Ehrlich G.D."/>
            <person name="Boissy R."/>
            <person name="Ivey D.M."/>
            <person name="Li G."/>
            <person name="Xue Y."/>
            <person name="Ma Y."/>
            <person name="Hu F.Z."/>
            <person name="Krulwich T.A."/>
        </authorList>
    </citation>
    <scope>NUCLEOTIDE SEQUENCE [LARGE SCALE GENOMIC DNA]</scope>
    <source>
        <strain evidence="3">ATCC BAA-2126 / JCM 17055 / OF4</strain>
    </source>
</reference>
<gene>
    <name evidence="2" type="ordered locus">BpOF4_17185</name>
</gene>
<keyword evidence="1" id="KW-0175">Coiled coil</keyword>
<evidence type="ECO:0000313" key="2">
    <source>
        <dbReference type="EMBL" id="ADC51478.1"/>
    </source>
</evidence>
<keyword evidence="3" id="KW-1185">Reference proteome</keyword>
<dbReference type="Proteomes" id="UP000001544">
    <property type="component" value="Chromosome"/>
</dbReference>
<protein>
    <recommendedName>
        <fullName evidence="4">ParB/Sulfiredoxin domain-containing protein</fullName>
    </recommendedName>
</protein>
<organism evidence="2 3">
    <name type="scientific">Alkalihalophilus pseudofirmus (strain ATCC BAA-2126 / JCM 17055 / OF4)</name>
    <name type="common">Bacillus pseudofirmus</name>
    <dbReference type="NCBI Taxonomy" id="398511"/>
    <lineage>
        <taxon>Bacteria</taxon>
        <taxon>Bacillati</taxon>
        <taxon>Bacillota</taxon>
        <taxon>Bacilli</taxon>
        <taxon>Bacillales</taxon>
        <taxon>Bacillaceae</taxon>
        <taxon>Alkalihalophilus</taxon>
    </lineage>
</organism>
<evidence type="ECO:0008006" key="4">
    <source>
        <dbReference type="Google" id="ProtNLM"/>
    </source>
</evidence>
<dbReference type="eggNOG" id="COG1475">
    <property type="taxonomic scope" value="Bacteria"/>
</dbReference>
<dbReference type="EMBL" id="CP001878">
    <property type="protein sequence ID" value="ADC51478.1"/>
    <property type="molecule type" value="Genomic_DNA"/>
</dbReference>
<evidence type="ECO:0000313" key="3">
    <source>
        <dbReference type="Proteomes" id="UP000001544"/>
    </source>
</evidence>
<dbReference type="HOGENOM" id="CLU_033982_0_0_9"/>
<name>D3FQV8_ALKPO</name>
<dbReference type="AlphaFoldDB" id="D3FQV8"/>
<feature type="coiled-coil region" evidence="1">
    <location>
        <begin position="314"/>
        <end position="359"/>
    </location>
</feature>
<dbReference type="KEGG" id="bpf:BpOF4_17185"/>
<dbReference type="RefSeq" id="WP_012958840.1">
    <property type="nucleotide sequence ID" value="NC_013791.2"/>
</dbReference>
<dbReference type="STRING" id="398511.BpOF4_17185"/>
<proteinExistence type="predicted"/>
<accession>D3FQV8</accession>